<dbReference type="RefSeq" id="WP_006216150.1">
    <property type="nucleotide sequence ID" value="NZ_CADIJS010000001.1"/>
</dbReference>
<name>A0ABM8KT85_9BURK</name>
<protein>
    <submittedName>
        <fullName evidence="2">Uncharacterized protein</fullName>
    </submittedName>
</protein>
<sequence>MALCRSRRELRIVCKERRRYRVEIAARGRLDHKPMRAAAKSMRLSLAIAIVQIDCTSPNALAGFIAVFFVSAALFALDAGVRALGWQFGG</sequence>
<evidence type="ECO:0000313" key="3">
    <source>
        <dbReference type="Proteomes" id="UP000494116"/>
    </source>
</evidence>
<evidence type="ECO:0000256" key="1">
    <source>
        <dbReference type="SAM" id="Phobius"/>
    </source>
</evidence>
<dbReference type="EMBL" id="CADIJS010000001">
    <property type="protein sequence ID" value="CAB3671308.1"/>
    <property type="molecule type" value="Genomic_DNA"/>
</dbReference>
<organism evidence="2 3">
    <name type="scientific">Achromobacter piechaudii</name>
    <dbReference type="NCBI Taxonomy" id="72556"/>
    <lineage>
        <taxon>Bacteria</taxon>
        <taxon>Pseudomonadati</taxon>
        <taxon>Pseudomonadota</taxon>
        <taxon>Betaproteobacteria</taxon>
        <taxon>Burkholderiales</taxon>
        <taxon>Alcaligenaceae</taxon>
        <taxon>Achromobacter</taxon>
    </lineage>
</organism>
<reference evidence="2 3" key="1">
    <citation type="submission" date="2020-04" db="EMBL/GenBank/DDBJ databases">
        <authorList>
            <person name="De Canck E."/>
        </authorList>
    </citation>
    <scope>NUCLEOTIDE SEQUENCE [LARGE SCALE GENOMIC DNA]</scope>
    <source>
        <strain evidence="2 3">LMG 1873</strain>
    </source>
</reference>
<evidence type="ECO:0000313" key="2">
    <source>
        <dbReference type="EMBL" id="CAB3671308.1"/>
    </source>
</evidence>
<keyword evidence="1" id="KW-0812">Transmembrane</keyword>
<keyword evidence="1" id="KW-1133">Transmembrane helix</keyword>
<keyword evidence="1" id="KW-0472">Membrane</keyword>
<gene>
    <name evidence="2" type="ORF">LMG1873_01132</name>
</gene>
<dbReference type="Proteomes" id="UP000494116">
    <property type="component" value="Unassembled WGS sequence"/>
</dbReference>
<proteinExistence type="predicted"/>
<feature type="transmembrane region" description="Helical" evidence="1">
    <location>
        <begin position="59"/>
        <end position="77"/>
    </location>
</feature>
<accession>A0ABM8KT85</accession>
<keyword evidence="3" id="KW-1185">Reference proteome</keyword>
<comment type="caution">
    <text evidence="2">The sequence shown here is derived from an EMBL/GenBank/DDBJ whole genome shotgun (WGS) entry which is preliminary data.</text>
</comment>